<feature type="transmembrane region" description="Helical" evidence="1">
    <location>
        <begin position="20"/>
        <end position="37"/>
    </location>
</feature>
<dbReference type="Proteomes" id="UP000824241">
    <property type="component" value="Unassembled WGS sequence"/>
</dbReference>
<keyword evidence="1" id="KW-0472">Membrane</keyword>
<reference evidence="2" key="2">
    <citation type="journal article" date="2021" name="PeerJ">
        <title>Extensive microbial diversity within the chicken gut microbiome revealed by metagenomics and culture.</title>
        <authorList>
            <person name="Gilroy R."/>
            <person name="Ravi A."/>
            <person name="Getino M."/>
            <person name="Pursley I."/>
            <person name="Horton D.L."/>
            <person name="Alikhan N.F."/>
            <person name="Baker D."/>
            <person name="Gharbi K."/>
            <person name="Hall N."/>
            <person name="Watson M."/>
            <person name="Adriaenssens E.M."/>
            <person name="Foster-Nyarko E."/>
            <person name="Jarju S."/>
            <person name="Secka A."/>
            <person name="Antonio M."/>
            <person name="Oren A."/>
            <person name="Chaudhuri R.R."/>
            <person name="La Ragione R."/>
            <person name="Hildebrand F."/>
            <person name="Pallen M.J."/>
        </authorList>
    </citation>
    <scope>NUCLEOTIDE SEQUENCE</scope>
    <source>
        <strain evidence="2">CHK189-12415</strain>
    </source>
</reference>
<dbReference type="EMBL" id="DVHA01000089">
    <property type="protein sequence ID" value="HIR60454.1"/>
    <property type="molecule type" value="Genomic_DNA"/>
</dbReference>
<name>A0A9D1DX47_9FIRM</name>
<dbReference type="AlphaFoldDB" id="A0A9D1DX47"/>
<keyword evidence="1" id="KW-1133">Transmembrane helix</keyword>
<evidence type="ECO:0000313" key="2">
    <source>
        <dbReference type="EMBL" id="HIR60454.1"/>
    </source>
</evidence>
<sequence length="46" mass="5537">MYLNRVYFSPDFWHPLWNPALTLMLSLTLLSGLSWLFPARRAKRKK</sequence>
<reference evidence="2" key="1">
    <citation type="submission" date="2020-10" db="EMBL/GenBank/DDBJ databases">
        <authorList>
            <person name="Gilroy R."/>
        </authorList>
    </citation>
    <scope>NUCLEOTIDE SEQUENCE</scope>
    <source>
        <strain evidence="2">CHK189-12415</strain>
    </source>
</reference>
<evidence type="ECO:0000313" key="3">
    <source>
        <dbReference type="Proteomes" id="UP000824241"/>
    </source>
</evidence>
<evidence type="ECO:0000256" key="1">
    <source>
        <dbReference type="SAM" id="Phobius"/>
    </source>
</evidence>
<proteinExistence type="predicted"/>
<organism evidence="2 3">
    <name type="scientific">Candidatus Faecivivens stercoravium</name>
    <dbReference type="NCBI Taxonomy" id="2840803"/>
    <lineage>
        <taxon>Bacteria</taxon>
        <taxon>Bacillati</taxon>
        <taxon>Bacillota</taxon>
        <taxon>Clostridia</taxon>
        <taxon>Eubacteriales</taxon>
        <taxon>Oscillospiraceae</taxon>
        <taxon>Oscillospiraceae incertae sedis</taxon>
        <taxon>Candidatus Faecivivens</taxon>
    </lineage>
</organism>
<comment type="caution">
    <text evidence="2">The sequence shown here is derived from an EMBL/GenBank/DDBJ whole genome shotgun (WGS) entry which is preliminary data.</text>
</comment>
<gene>
    <name evidence="2" type="ORF">IAB37_02605</name>
</gene>
<keyword evidence="1" id="KW-0812">Transmembrane</keyword>
<protein>
    <submittedName>
        <fullName evidence="2">Uncharacterized protein</fullName>
    </submittedName>
</protein>
<accession>A0A9D1DX47</accession>